<protein>
    <submittedName>
        <fullName evidence="1">Uncharacterized protein</fullName>
    </submittedName>
</protein>
<organism evidence="1 2">
    <name type="scientific">Vigna mungo</name>
    <name type="common">Black gram</name>
    <name type="synonym">Phaseolus mungo</name>
    <dbReference type="NCBI Taxonomy" id="3915"/>
    <lineage>
        <taxon>Eukaryota</taxon>
        <taxon>Viridiplantae</taxon>
        <taxon>Streptophyta</taxon>
        <taxon>Embryophyta</taxon>
        <taxon>Tracheophyta</taxon>
        <taxon>Spermatophyta</taxon>
        <taxon>Magnoliopsida</taxon>
        <taxon>eudicotyledons</taxon>
        <taxon>Gunneridae</taxon>
        <taxon>Pentapetalae</taxon>
        <taxon>rosids</taxon>
        <taxon>fabids</taxon>
        <taxon>Fabales</taxon>
        <taxon>Fabaceae</taxon>
        <taxon>Papilionoideae</taxon>
        <taxon>50 kb inversion clade</taxon>
        <taxon>NPAAA clade</taxon>
        <taxon>indigoferoid/millettioid clade</taxon>
        <taxon>Phaseoleae</taxon>
        <taxon>Vigna</taxon>
    </lineage>
</organism>
<name>A0AAQ3N2S3_VIGMU</name>
<sequence>MSTYPIYLLFLYFGVNRNQKTQPLPISMCGIIGEIGEQGLINVKNPRVFAIVTEFHTLGILLRLLGHHFQIHQVPFPRHVLLHVLHALLRHRLPLAKIVRLPSHAPRATPQAYLLRHFRHPRVLHYQRPRKHAVLVRIRRIGIRDGKGAERK</sequence>
<reference evidence="1 2" key="1">
    <citation type="journal article" date="2023" name="Life. Sci Alliance">
        <title>Evolutionary insights into 3D genome organization and epigenetic landscape of Vigna mungo.</title>
        <authorList>
            <person name="Junaid A."/>
            <person name="Singh B."/>
            <person name="Bhatia S."/>
        </authorList>
    </citation>
    <scope>NUCLEOTIDE SEQUENCE [LARGE SCALE GENOMIC DNA]</scope>
    <source>
        <strain evidence="1">Urdbean</strain>
    </source>
</reference>
<proteinExistence type="predicted"/>
<dbReference type="Proteomes" id="UP001374535">
    <property type="component" value="Chromosome 7"/>
</dbReference>
<accession>A0AAQ3N2S3</accession>
<dbReference type="AlphaFoldDB" id="A0AAQ3N2S3"/>
<evidence type="ECO:0000313" key="1">
    <source>
        <dbReference type="EMBL" id="WVZ01784.1"/>
    </source>
</evidence>
<dbReference type="EMBL" id="CP144694">
    <property type="protein sequence ID" value="WVZ01784.1"/>
    <property type="molecule type" value="Genomic_DNA"/>
</dbReference>
<evidence type="ECO:0000313" key="2">
    <source>
        <dbReference type="Proteomes" id="UP001374535"/>
    </source>
</evidence>
<keyword evidence="2" id="KW-1185">Reference proteome</keyword>
<gene>
    <name evidence="1" type="ORF">V8G54_022590</name>
</gene>